<dbReference type="InterPro" id="IPR044600">
    <property type="entry name" value="ATL1/ATL16-like"/>
</dbReference>
<keyword evidence="7" id="KW-0479">Metal-binding</keyword>
<evidence type="ECO:0000259" key="17">
    <source>
        <dbReference type="PROSITE" id="PS50089"/>
    </source>
</evidence>
<evidence type="ECO:0000256" key="16">
    <source>
        <dbReference type="SAM" id="Phobius"/>
    </source>
</evidence>
<evidence type="ECO:0000256" key="15">
    <source>
        <dbReference type="SAM" id="MobiDB-lite"/>
    </source>
</evidence>
<feature type="domain" description="RING-type" evidence="17">
    <location>
        <begin position="120"/>
        <end position="162"/>
    </location>
</feature>
<dbReference type="PANTHER" id="PTHR46913">
    <property type="entry name" value="RING-H2 FINGER PROTEIN ATL16"/>
    <property type="match status" value="1"/>
</dbReference>
<evidence type="ECO:0000256" key="6">
    <source>
        <dbReference type="ARBA" id="ARBA00022692"/>
    </source>
</evidence>
<comment type="catalytic activity">
    <reaction evidence="1">
        <text>S-ubiquitinyl-[E2 ubiquitin-conjugating enzyme]-L-cysteine + [acceptor protein]-L-lysine = [E2 ubiquitin-conjugating enzyme]-L-cysteine + N(6)-ubiquitinyl-[acceptor protein]-L-lysine.</text>
        <dbReference type="EC" id="2.3.2.27"/>
    </reaction>
</comment>
<evidence type="ECO:0000256" key="3">
    <source>
        <dbReference type="ARBA" id="ARBA00004906"/>
    </source>
</evidence>
<evidence type="ECO:0000256" key="12">
    <source>
        <dbReference type="ARBA" id="ARBA00023136"/>
    </source>
</evidence>
<keyword evidence="5" id="KW-0808">Transferase</keyword>
<evidence type="ECO:0000256" key="5">
    <source>
        <dbReference type="ARBA" id="ARBA00022679"/>
    </source>
</evidence>
<keyword evidence="6 16" id="KW-0812">Transmembrane</keyword>
<evidence type="ECO:0000256" key="8">
    <source>
        <dbReference type="ARBA" id="ARBA00022771"/>
    </source>
</evidence>
<dbReference type="GO" id="GO:0016567">
    <property type="term" value="P:protein ubiquitination"/>
    <property type="evidence" value="ECO:0007669"/>
    <property type="project" value="InterPro"/>
</dbReference>
<dbReference type="GO" id="GO:0008270">
    <property type="term" value="F:zinc ion binding"/>
    <property type="evidence" value="ECO:0007669"/>
    <property type="project" value="UniProtKB-KW"/>
</dbReference>
<keyword evidence="19" id="KW-1185">Reference proteome</keyword>
<evidence type="ECO:0000256" key="11">
    <source>
        <dbReference type="ARBA" id="ARBA00022989"/>
    </source>
</evidence>
<evidence type="ECO:0000256" key="13">
    <source>
        <dbReference type="ARBA" id="ARBA00024209"/>
    </source>
</evidence>
<feature type="compositionally biased region" description="Polar residues" evidence="15">
    <location>
        <begin position="178"/>
        <end position="201"/>
    </location>
</feature>
<feature type="region of interest" description="Disordered" evidence="15">
    <location>
        <begin position="172"/>
        <end position="207"/>
    </location>
</feature>
<dbReference type="GO" id="GO:0061630">
    <property type="term" value="F:ubiquitin protein ligase activity"/>
    <property type="evidence" value="ECO:0007669"/>
    <property type="project" value="UniProtKB-EC"/>
</dbReference>
<evidence type="ECO:0000256" key="2">
    <source>
        <dbReference type="ARBA" id="ARBA00004167"/>
    </source>
</evidence>
<dbReference type="PANTHER" id="PTHR46913:SF1">
    <property type="entry name" value="RING-H2 FINGER PROTEIN ATL16"/>
    <property type="match status" value="1"/>
</dbReference>
<evidence type="ECO:0000256" key="4">
    <source>
        <dbReference type="ARBA" id="ARBA00012483"/>
    </source>
</evidence>
<sequence>MDEDPASNSSIFRNFEGEERMGKVILFAIVSLFTAILFLLLLHLYARLFWWRVEQHFNLNLIQSDDPGSTVIGRNHGRRRFIFAQGQEDHPRNAGLDCSLLRSIPVVVFKSRDFIDGLECAVCLSDLVDGDKARVLPRCNHGFHVDCIDMWFQSHSTCPLCRNTVGSVEDTARGGNEGLSQNQNFESGHSSNQHNLSQDQSPVLGFPTEPLSFPTNVLVWGDHDQVRSAGLIVTEDDGSGNFPHSSNDHRPESTSTNSSNSPQEATAVVVNIPANSNENLSERIEEEEEPKSPMVTRLRSLKKFLSREKKGAVCITGSSDANNNSV</sequence>
<reference evidence="18 19" key="1">
    <citation type="submission" date="2022-03" db="EMBL/GenBank/DDBJ databases">
        <authorList>
            <person name="Nunn A."/>
            <person name="Chopra R."/>
            <person name="Nunn A."/>
            <person name="Contreras Garrido A."/>
        </authorList>
    </citation>
    <scope>NUCLEOTIDE SEQUENCE [LARGE SCALE GENOMIC DNA]</scope>
</reference>
<dbReference type="InterPro" id="IPR013083">
    <property type="entry name" value="Znf_RING/FYVE/PHD"/>
</dbReference>
<keyword evidence="12 16" id="KW-0472">Membrane</keyword>
<dbReference type="EMBL" id="OU466857">
    <property type="protein sequence ID" value="CAH2036609.1"/>
    <property type="molecule type" value="Genomic_DNA"/>
</dbReference>
<keyword evidence="11 16" id="KW-1133">Transmembrane helix</keyword>
<evidence type="ECO:0000256" key="1">
    <source>
        <dbReference type="ARBA" id="ARBA00000900"/>
    </source>
</evidence>
<evidence type="ECO:0000313" key="18">
    <source>
        <dbReference type="EMBL" id="CAH2036609.1"/>
    </source>
</evidence>
<dbReference type="AlphaFoldDB" id="A0AAU9RER7"/>
<accession>A0AAU9RER7</accession>
<comment type="pathway">
    <text evidence="3">Protein modification; protein ubiquitination.</text>
</comment>
<dbReference type="SMART" id="SM00184">
    <property type="entry name" value="RING"/>
    <property type="match status" value="1"/>
</dbReference>
<dbReference type="Gene3D" id="3.30.40.10">
    <property type="entry name" value="Zinc/RING finger domain, C3HC4 (zinc finger)"/>
    <property type="match status" value="1"/>
</dbReference>
<dbReference type="Pfam" id="PF13639">
    <property type="entry name" value="zf-RING_2"/>
    <property type="match status" value="1"/>
</dbReference>
<comment type="similarity">
    <text evidence="13">Belongs to the RING-type zinc finger family. ATL subfamily.</text>
</comment>
<dbReference type="InterPro" id="IPR001841">
    <property type="entry name" value="Znf_RING"/>
</dbReference>
<evidence type="ECO:0000256" key="10">
    <source>
        <dbReference type="ARBA" id="ARBA00022833"/>
    </source>
</evidence>
<dbReference type="FunFam" id="3.30.40.10:FF:000475">
    <property type="entry name" value="RING-H2 finger protein ATL3"/>
    <property type="match status" value="1"/>
</dbReference>
<feature type="region of interest" description="Disordered" evidence="15">
    <location>
        <begin position="234"/>
        <end position="264"/>
    </location>
</feature>
<keyword evidence="9" id="KW-0833">Ubl conjugation pathway</keyword>
<organism evidence="18 19">
    <name type="scientific">Thlaspi arvense</name>
    <name type="common">Field penny-cress</name>
    <dbReference type="NCBI Taxonomy" id="13288"/>
    <lineage>
        <taxon>Eukaryota</taxon>
        <taxon>Viridiplantae</taxon>
        <taxon>Streptophyta</taxon>
        <taxon>Embryophyta</taxon>
        <taxon>Tracheophyta</taxon>
        <taxon>Spermatophyta</taxon>
        <taxon>Magnoliopsida</taxon>
        <taxon>eudicotyledons</taxon>
        <taxon>Gunneridae</taxon>
        <taxon>Pentapetalae</taxon>
        <taxon>rosids</taxon>
        <taxon>malvids</taxon>
        <taxon>Brassicales</taxon>
        <taxon>Brassicaceae</taxon>
        <taxon>Thlaspideae</taxon>
        <taxon>Thlaspi</taxon>
    </lineage>
</organism>
<dbReference type="EC" id="2.3.2.27" evidence="4"/>
<evidence type="ECO:0000313" key="19">
    <source>
        <dbReference type="Proteomes" id="UP000836841"/>
    </source>
</evidence>
<evidence type="ECO:0000256" key="7">
    <source>
        <dbReference type="ARBA" id="ARBA00022723"/>
    </source>
</evidence>
<dbReference type="CDD" id="cd16461">
    <property type="entry name" value="RING-H2_EL5-like"/>
    <property type="match status" value="1"/>
</dbReference>
<keyword evidence="10" id="KW-0862">Zinc</keyword>
<protein>
    <recommendedName>
        <fullName evidence="4">RING-type E3 ubiquitin transferase</fullName>
        <ecNumber evidence="4">2.3.2.27</ecNumber>
    </recommendedName>
</protein>
<feature type="transmembrane region" description="Helical" evidence="16">
    <location>
        <begin position="24"/>
        <end position="46"/>
    </location>
</feature>
<keyword evidence="8 14" id="KW-0863">Zinc-finger</keyword>
<proteinExistence type="inferred from homology"/>
<dbReference type="Proteomes" id="UP000836841">
    <property type="component" value="Chromosome 1"/>
</dbReference>
<dbReference type="GO" id="GO:0016020">
    <property type="term" value="C:membrane"/>
    <property type="evidence" value="ECO:0007669"/>
    <property type="project" value="UniProtKB-SubCell"/>
</dbReference>
<name>A0AAU9RER7_THLAR</name>
<comment type="subcellular location">
    <subcellularLocation>
        <location evidence="2">Membrane</location>
        <topology evidence="2">Single-pass membrane protein</topology>
    </subcellularLocation>
</comment>
<gene>
    <name evidence="18" type="ORF">TAV2_LOCUS4081</name>
</gene>
<evidence type="ECO:0000256" key="9">
    <source>
        <dbReference type="ARBA" id="ARBA00022786"/>
    </source>
</evidence>
<dbReference type="SUPFAM" id="SSF57850">
    <property type="entry name" value="RING/U-box"/>
    <property type="match status" value="1"/>
</dbReference>
<evidence type="ECO:0000256" key="14">
    <source>
        <dbReference type="PROSITE-ProRule" id="PRU00175"/>
    </source>
</evidence>
<dbReference type="PROSITE" id="PS50089">
    <property type="entry name" value="ZF_RING_2"/>
    <property type="match status" value="1"/>
</dbReference>